<organism evidence="1 2">
    <name type="scientific">Aquatica leii</name>
    <dbReference type="NCBI Taxonomy" id="1421715"/>
    <lineage>
        <taxon>Eukaryota</taxon>
        <taxon>Metazoa</taxon>
        <taxon>Ecdysozoa</taxon>
        <taxon>Arthropoda</taxon>
        <taxon>Hexapoda</taxon>
        <taxon>Insecta</taxon>
        <taxon>Pterygota</taxon>
        <taxon>Neoptera</taxon>
        <taxon>Endopterygota</taxon>
        <taxon>Coleoptera</taxon>
        <taxon>Polyphaga</taxon>
        <taxon>Elateriformia</taxon>
        <taxon>Elateroidea</taxon>
        <taxon>Lampyridae</taxon>
        <taxon>Luciolinae</taxon>
        <taxon>Aquatica</taxon>
    </lineage>
</organism>
<dbReference type="EMBL" id="JARPUR010000001">
    <property type="protein sequence ID" value="KAK4887412.1"/>
    <property type="molecule type" value="Genomic_DNA"/>
</dbReference>
<protein>
    <recommendedName>
        <fullName evidence="3">DDE Tnp4 domain-containing protein</fullName>
    </recommendedName>
</protein>
<comment type="caution">
    <text evidence="1">The sequence shown here is derived from an EMBL/GenBank/DDBJ whole genome shotgun (WGS) entry which is preliminary data.</text>
</comment>
<keyword evidence="2" id="KW-1185">Reference proteome</keyword>
<dbReference type="Proteomes" id="UP001353858">
    <property type="component" value="Unassembled WGS sequence"/>
</dbReference>
<gene>
    <name evidence="1" type="ORF">RN001_003683</name>
</gene>
<sequence>MYFSVNVQAIGDANLNILNLVARWPGSTHDATIFNNSRVRVKFPVLAYGLRLKIDTALTVIVATGVLYNFAKLNNEAEAPPAEGIEQNELEHLIQAGQMNVNPNALGHDRNIRQQFINDYFTNLL</sequence>
<evidence type="ECO:0000313" key="2">
    <source>
        <dbReference type="Proteomes" id="UP001353858"/>
    </source>
</evidence>
<name>A0AAN7PIP8_9COLE</name>
<reference evidence="2" key="1">
    <citation type="submission" date="2023-01" db="EMBL/GenBank/DDBJ databases">
        <title>Key to firefly adult light organ development and bioluminescence: homeobox transcription factors regulate luciferase expression and transportation to peroxisome.</title>
        <authorList>
            <person name="Fu X."/>
        </authorList>
    </citation>
    <scope>NUCLEOTIDE SEQUENCE [LARGE SCALE GENOMIC DNA]</scope>
</reference>
<accession>A0AAN7PIP8</accession>
<evidence type="ECO:0000313" key="1">
    <source>
        <dbReference type="EMBL" id="KAK4887412.1"/>
    </source>
</evidence>
<proteinExistence type="predicted"/>
<evidence type="ECO:0008006" key="3">
    <source>
        <dbReference type="Google" id="ProtNLM"/>
    </source>
</evidence>
<dbReference type="AlphaFoldDB" id="A0AAN7PIP8"/>